<protein>
    <submittedName>
        <fullName evidence="2">FAR1 DNA-binding domain protein</fullName>
    </submittedName>
</protein>
<reference evidence="2 4" key="1">
    <citation type="journal article" date="2011" name="Nature">
        <title>The Medicago genome provides insight into the evolution of rhizobial symbioses.</title>
        <authorList>
            <person name="Young N.D."/>
            <person name="Debelle F."/>
            <person name="Oldroyd G.E."/>
            <person name="Geurts R."/>
            <person name="Cannon S.B."/>
            <person name="Udvardi M.K."/>
            <person name="Benedito V.A."/>
            <person name="Mayer K.F."/>
            <person name="Gouzy J."/>
            <person name="Schoof H."/>
            <person name="Van de Peer Y."/>
            <person name="Proost S."/>
            <person name="Cook D.R."/>
            <person name="Meyers B.C."/>
            <person name="Spannagl M."/>
            <person name="Cheung F."/>
            <person name="De Mita S."/>
            <person name="Krishnakumar V."/>
            <person name="Gundlach H."/>
            <person name="Zhou S."/>
            <person name="Mudge J."/>
            <person name="Bharti A.K."/>
            <person name="Murray J.D."/>
            <person name="Naoumkina M.A."/>
            <person name="Rosen B."/>
            <person name="Silverstein K.A."/>
            <person name="Tang H."/>
            <person name="Rombauts S."/>
            <person name="Zhao P.X."/>
            <person name="Zhou P."/>
            <person name="Barbe V."/>
            <person name="Bardou P."/>
            <person name="Bechner M."/>
            <person name="Bellec A."/>
            <person name="Berger A."/>
            <person name="Berges H."/>
            <person name="Bidwell S."/>
            <person name="Bisseling T."/>
            <person name="Choisne N."/>
            <person name="Couloux A."/>
            <person name="Denny R."/>
            <person name="Deshpande S."/>
            <person name="Dai X."/>
            <person name="Doyle J.J."/>
            <person name="Dudez A.M."/>
            <person name="Farmer A.D."/>
            <person name="Fouteau S."/>
            <person name="Franken C."/>
            <person name="Gibelin C."/>
            <person name="Gish J."/>
            <person name="Goldstein S."/>
            <person name="Gonzalez A.J."/>
            <person name="Green P.J."/>
            <person name="Hallab A."/>
            <person name="Hartog M."/>
            <person name="Hua A."/>
            <person name="Humphray S.J."/>
            <person name="Jeong D.H."/>
            <person name="Jing Y."/>
            <person name="Jocker A."/>
            <person name="Kenton S.M."/>
            <person name="Kim D.J."/>
            <person name="Klee K."/>
            <person name="Lai H."/>
            <person name="Lang C."/>
            <person name="Lin S."/>
            <person name="Macmil S.L."/>
            <person name="Magdelenat G."/>
            <person name="Matthews L."/>
            <person name="McCorrison J."/>
            <person name="Monaghan E.L."/>
            <person name="Mun J.H."/>
            <person name="Najar F.Z."/>
            <person name="Nicholson C."/>
            <person name="Noirot C."/>
            <person name="O'Bleness M."/>
            <person name="Paule C.R."/>
            <person name="Poulain J."/>
            <person name="Prion F."/>
            <person name="Qin B."/>
            <person name="Qu C."/>
            <person name="Retzel E.F."/>
            <person name="Riddle C."/>
            <person name="Sallet E."/>
            <person name="Samain S."/>
            <person name="Samson N."/>
            <person name="Sanders I."/>
            <person name="Saurat O."/>
            <person name="Scarpelli C."/>
            <person name="Schiex T."/>
            <person name="Segurens B."/>
            <person name="Severin A.J."/>
            <person name="Sherrier D.J."/>
            <person name="Shi R."/>
            <person name="Sims S."/>
            <person name="Singer S.R."/>
            <person name="Sinharoy S."/>
            <person name="Sterck L."/>
            <person name="Viollet A."/>
            <person name="Wang B.B."/>
            <person name="Wang K."/>
            <person name="Wang M."/>
            <person name="Wang X."/>
            <person name="Warfsmann J."/>
            <person name="Weissenbach J."/>
            <person name="White D.D."/>
            <person name="White J.D."/>
            <person name="Wiley G.B."/>
            <person name="Wincker P."/>
            <person name="Xing Y."/>
            <person name="Yang L."/>
            <person name="Yao Z."/>
            <person name="Ying F."/>
            <person name="Zhai J."/>
            <person name="Zhou L."/>
            <person name="Zuber A."/>
            <person name="Denarie J."/>
            <person name="Dixon R.A."/>
            <person name="May G.D."/>
            <person name="Schwartz D.C."/>
            <person name="Rogers J."/>
            <person name="Quetier F."/>
            <person name="Town C.D."/>
            <person name="Roe B.A."/>
        </authorList>
    </citation>
    <scope>NUCLEOTIDE SEQUENCE [LARGE SCALE GENOMIC DNA]</scope>
    <source>
        <strain evidence="2">A17</strain>
        <strain evidence="3 4">cv. Jemalong A17</strain>
    </source>
</reference>
<name>A0A072V8B3_MEDTR</name>
<evidence type="ECO:0000313" key="3">
    <source>
        <dbReference type="EnsemblPlants" id="KEH34390"/>
    </source>
</evidence>
<dbReference type="GO" id="GO:0003677">
    <property type="term" value="F:DNA binding"/>
    <property type="evidence" value="ECO:0007669"/>
    <property type="project" value="UniProtKB-KW"/>
</dbReference>
<gene>
    <name evidence="2" type="ordered locus">MTR_3g465760</name>
</gene>
<dbReference type="EnsemblPlants" id="KEH34390">
    <property type="protein sequence ID" value="KEH34390"/>
    <property type="gene ID" value="MTR_3g465760"/>
</dbReference>
<feature type="domain" description="FAR1" evidence="1">
    <location>
        <begin position="1"/>
        <end position="70"/>
    </location>
</feature>
<reference evidence="3" key="3">
    <citation type="submission" date="2015-04" db="UniProtKB">
        <authorList>
            <consortium name="EnsemblPlants"/>
        </authorList>
    </citation>
    <scope>IDENTIFICATION</scope>
    <source>
        <strain evidence="3">cv. Jemalong A17</strain>
    </source>
</reference>
<sequence length="70" mass="8254">MGFSVRKGKELYYDNDKKNTRLKDYYCFKQGFKNNEPEGEIVGEVAYQRADSRTNCKAMVRFNVSKDGEW</sequence>
<proteinExistence type="predicted"/>
<dbReference type="HOGENOM" id="CLU_2761589_0_0_1"/>
<keyword evidence="4" id="KW-1185">Reference proteome</keyword>
<organism evidence="2 4">
    <name type="scientific">Medicago truncatula</name>
    <name type="common">Barrel medic</name>
    <name type="synonym">Medicago tribuloides</name>
    <dbReference type="NCBI Taxonomy" id="3880"/>
    <lineage>
        <taxon>Eukaryota</taxon>
        <taxon>Viridiplantae</taxon>
        <taxon>Streptophyta</taxon>
        <taxon>Embryophyta</taxon>
        <taxon>Tracheophyta</taxon>
        <taxon>Spermatophyta</taxon>
        <taxon>Magnoliopsida</taxon>
        <taxon>eudicotyledons</taxon>
        <taxon>Gunneridae</taxon>
        <taxon>Pentapetalae</taxon>
        <taxon>rosids</taxon>
        <taxon>fabids</taxon>
        <taxon>Fabales</taxon>
        <taxon>Fabaceae</taxon>
        <taxon>Papilionoideae</taxon>
        <taxon>50 kb inversion clade</taxon>
        <taxon>NPAAA clade</taxon>
        <taxon>Hologalegina</taxon>
        <taxon>IRL clade</taxon>
        <taxon>Trifolieae</taxon>
        <taxon>Medicago</taxon>
    </lineage>
</organism>
<dbReference type="AlphaFoldDB" id="A0A072V8B3"/>
<dbReference type="Pfam" id="PF03101">
    <property type="entry name" value="FAR1"/>
    <property type="match status" value="1"/>
</dbReference>
<evidence type="ECO:0000259" key="1">
    <source>
        <dbReference type="Pfam" id="PF03101"/>
    </source>
</evidence>
<dbReference type="STRING" id="3880.A0A072V8B3"/>
<reference evidence="2 4" key="2">
    <citation type="journal article" date="2014" name="BMC Genomics">
        <title>An improved genome release (version Mt4.0) for the model legume Medicago truncatula.</title>
        <authorList>
            <person name="Tang H."/>
            <person name="Krishnakumar V."/>
            <person name="Bidwell S."/>
            <person name="Rosen B."/>
            <person name="Chan A."/>
            <person name="Zhou S."/>
            <person name="Gentzbittel L."/>
            <person name="Childs K.L."/>
            <person name="Yandell M."/>
            <person name="Gundlach H."/>
            <person name="Mayer K.F."/>
            <person name="Schwartz D.C."/>
            <person name="Town C.D."/>
        </authorList>
    </citation>
    <scope>GENOME REANNOTATION</scope>
    <source>
        <strain evidence="2">A17</strain>
        <strain evidence="3 4">cv. Jemalong A17</strain>
    </source>
</reference>
<evidence type="ECO:0000313" key="4">
    <source>
        <dbReference type="Proteomes" id="UP000002051"/>
    </source>
</evidence>
<dbReference type="InterPro" id="IPR004330">
    <property type="entry name" value="FAR1_DNA_bnd_dom"/>
</dbReference>
<dbReference type="Proteomes" id="UP000002051">
    <property type="component" value="Chromosome 3"/>
</dbReference>
<evidence type="ECO:0000313" key="2">
    <source>
        <dbReference type="EMBL" id="KEH34390.1"/>
    </source>
</evidence>
<accession>A0A072V8B3</accession>
<keyword evidence="2" id="KW-0238">DNA-binding</keyword>
<dbReference type="EMBL" id="CM001219">
    <property type="protein sequence ID" value="KEH34390.1"/>
    <property type="molecule type" value="Genomic_DNA"/>
</dbReference>